<evidence type="ECO:0000313" key="2">
    <source>
        <dbReference type="Proteomes" id="UP001055453"/>
    </source>
</evidence>
<dbReference type="RefSeq" id="WP_251959615.1">
    <property type="nucleotide sequence ID" value="NZ_AP025732.1"/>
</dbReference>
<dbReference type="Proteomes" id="UP001055453">
    <property type="component" value="Chromosome"/>
</dbReference>
<sequence length="46" mass="5660">MRDNSEKLRDILEAIERIDKYAVQDREAFEDNELIQNWFIQHLQII</sequence>
<proteinExistence type="predicted"/>
<protein>
    <recommendedName>
        <fullName evidence="3">Nucleotidyltransferase</fullName>
    </recommendedName>
</protein>
<gene>
    <name evidence="1" type="ORF">ANSO36C_22670</name>
</gene>
<keyword evidence="2" id="KW-1185">Reference proteome</keyword>
<reference evidence="1" key="1">
    <citation type="submission" date="2022-04" db="EMBL/GenBank/DDBJ databases">
        <title>Complete genome sequence of a cyanobacterium, Nostoc sp. SO-36, isolated in Antarctica.</title>
        <authorList>
            <person name="Kanesaki Y."/>
            <person name="Effendi D."/>
            <person name="Sakamoto T."/>
            <person name="Ohtani S."/>
            <person name="Awai K."/>
        </authorList>
    </citation>
    <scope>NUCLEOTIDE SEQUENCE</scope>
    <source>
        <strain evidence="1">SO-36</strain>
    </source>
</reference>
<dbReference type="EMBL" id="AP025732">
    <property type="protein sequence ID" value="BDI16465.1"/>
    <property type="molecule type" value="Genomic_DNA"/>
</dbReference>
<evidence type="ECO:0000313" key="1">
    <source>
        <dbReference type="EMBL" id="BDI16465.1"/>
    </source>
</evidence>
<evidence type="ECO:0008006" key="3">
    <source>
        <dbReference type="Google" id="ProtNLM"/>
    </source>
</evidence>
<accession>A0ABM7Z0J8</accession>
<name>A0ABM7Z0J8_NOSCO</name>
<organism evidence="1 2">
    <name type="scientific">Nostoc cf. commune SO-36</name>
    <dbReference type="NCBI Taxonomy" id="449208"/>
    <lineage>
        <taxon>Bacteria</taxon>
        <taxon>Bacillati</taxon>
        <taxon>Cyanobacteriota</taxon>
        <taxon>Cyanophyceae</taxon>
        <taxon>Nostocales</taxon>
        <taxon>Nostocaceae</taxon>
        <taxon>Nostoc</taxon>
    </lineage>
</organism>